<keyword evidence="2" id="KW-1185">Reference proteome</keyword>
<reference evidence="1 2" key="1">
    <citation type="submission" date="2018-11" db="EMBL/GenBank/DDBJ databases">
        <title>The Potential of Streptomyces as Biocontrol Agents against the Tomato grey mould, Botrytis cinerea (Gray mold) Frontiers in Microbiology.</title>
        <authorList>
            <person name="Li D."/>
        </authorList>
    </citation>
    <scope>NUCLEOTIDE SEQUENCE [LARGE SCALE GENOMIC DNA]</scope>
    <source>
        <strain evidence="1 2">NEAU-LD23</strain>
    </source>
</reference>
<gene>
    <name evidence="1" type="ORF">EEJ42_02135</name>
</gene>
<dbReference type="AlphaFoldDB" id="A0A3M8XAL5"/>
<dbReference type="EMBL" id="RIBZ01000031">
    <property type="protein sequence ID" value="RNG38001.1"/>
    <property type="molecule type" value="Genomic_DNA"/>
</dbReference>
<evidence type="ECO:0000313" key="1">
    <source>
        <dbReference type="EMBL" id="RNG38001.1"/>
    </source>
</evidence>
<evidence type="ECO:0000313" key="2">
    <source>
        <dbReference type="Proteomes" id="UP000275401"/>
    </source>
</evidence>
<accession>A0A3M8XAL5</accession>
<sequence length="141" mass="15704">MSPPEAYDLDRLHEGSDRLIEALPDDLPADIAAALRSPGVADWLRARPFQAVTDWEELQGQGDGVISVPQEFLGAPLPAEVTVRDAQQLLLLYQRVLLKGTVDQQRQLLHPQLLVTLWPALSDELPKPVVSVWEQRFPVLA</sequence>
<proteinExistence type="predicted"/>
<organism evidence="1 2">
    <name type="scientific">Streptomyces botrytidirepellens</name>
    <dbReference type="NCBI Taxonomy" id="2486417"/>
    <lineage>
        <taxon>Bacteria</taxon>
        <taxon>Bacillati</taxon>
        <taxon>Actinomycetota</taxon>
        <taxon>Actinomycetes</taxon>
        <taxon>Kitasatosporales</taxon>
        <taxon>Streptomycetaceae</taxon>
        <taxon>Streptomyces</taxon>
    </lineage>
</organism>
<name>A0A3M8XAL5_9ACTN</name>
<comment type="caution">
    <text evidence="1">The sequence shown here is derived from an EMBL/GenBank/DDBJ whole genome shotgun (WGS) entry which is preliminary data.</text>
</comment>
<dbReference type="RefSeq" id="WP_123098330.1">
    <property type="nucleotide sequence ID" value="NZ_RIBZ01000031.1"/>
</dbReference>
<dbReference type="Proteomes" id="UP000275401">
    <property type="component" value="Unassembled WGS sequence"/>
</dbReference>
<protein>
    <submittedName>
        <fullName evidence="1">Uncharacterized protein</fullName>
    </submittedName>
</protein>